<evidence type="ECO:0000256" key="6">
    <source>
        <dbReference type="ARBA" id="ARBA00023034"/>
    </source>
</evidence>
<keyword evidence="6" id="KW-0333">Golgi apparatus</keyword>
<keyword evidence="3" id="KW-0813">Transport</keyword>
<name>A0A1I7W6Z7_HETBA</name>
<comment type="subcellular location">
    <subcellularLocation>
        <location evidence="1">Endoplasmic reticulum</location>
    </subcellularLocation>
    <subcellularLocation>
        <location evidence="2">Golgi apparatus</location>
    </subcellularLocation>
</comment>
<keyword evidence="5" id="KW-0931">ER-Golgi transport</keyword>
<dbReference type="GO" id="GO:0016192">
    <property type="term" value="P:vesicle-mediated transport"/>
    <property type="evidence" value="ECO:0007669"/>
    <property type="project" value="UniProtKB-KW"/>
</dbReference>
<evidence type="ECO:0000313" key="8">
    <source>
        <dbReference type="WBParaSite" id="Hba_00400"/>
    </source>
</evidence>
<keyword evidence="7" id="KW-1185">Reference proteome</keyword>
<reference evidence="8" key="1">
    <citation type="submission" date="2016-11" db="UniProtKB">
        <authorList>
            <consortium name="WormBaseParasite"/>
        </authorList>
    </citation>
    <scope>IDENTIFICATION</scope>
</reference>
<accession>A0A1I7W6Z7</accession>
<dbReference type="SUPFAM" id="SSF64356">
    <property type="entry name" value="SNARE-like"/>
    <property type="match status" value="1"/>
</dbReference>
<proteinExistence type="predicted"/>
<dbReference type="GO" id="GO:0005783">
    <property type="term" value="C:endoplasmic reticulum"/>
    <property type="evidence" value="ECO:0007669"/>
    <property type="project" value="UniProtKB-SubCell"/>
</dbReference>
<dbReference type="GO" id="GO:0030008">
    <property type="term" value="C:TRAPP complex"/>
    <property type="evidence" value="ECO:0007669"/>
    <property type="project" value="InterPro"/>
</dbReference>
<evidence type="ECO:0000256" key="5">
    <source>
        <dbReference type="ARBA" id="ARBA00022892"/>
    </source>
</evidence>
<dbReference type="WBParaSite" id="Hba_00400">
    <property type="protein sequence ID" value="Hba_00400"/>
    <property type="gene ID" value="Hba_00400"/>
</dbReference>
<dbReference type="GO" id="GO:0005794">
    <property type="term" value="C:Golgi apparatus"/>
    <property type="evidence" value="ECO:0007669"/>
    <property type="project" value="UniProtKB-SubCell"/>
</dbReference>
<keyword evidence="4" id="KW-0256">Endoplasmic reticulum</keyword>
<evidence type="ECO:0000256" key="4">
    <source>
        <dbReference type="ARBA" id="ARBA00022824"/>
    </source>
</evidence>
<dbReference type="Pfam" id="PF04099">
    <property type="entry name" value="Sybindin"/>
    <property type="match status" value="1"/>
</dbReference>
<dbReference type="AlphaFoldDB" id="A0A1I7W6Z7"/>
<protein>
    <submittedName>
        <fullName evidence="8">Ovule protein</fullName>
    </submittedName>
</protein>
<evidence type="ECO:0000256" key="1">
    <source>
        <dbReference type="ARBA" id="ARBA00004240"/>
    </source>
</evidence>
<organism evidence="7 8">
    <name type="scientific">Heterorhabditis bacteriophora</name>
    <name type="common">Entomopathogenic nematode worm</name>
    <dbReference type="NCBI Taxonomy" id="37862"/>
    <lineage>
        <taxon>Eukaryota</taxon>
        <taxon>Metazoa</taxon>
        <taxon>Ecdysozoa</taxon>
        <taxon>Nematoda</taxon>
        <taxon>Chromadorea</taxon>
        <taxon>Rhabditida</taxon>
        <taxon>Rhabditina</taxon>
        <taxon>Rhabditomorpha</taxon>
        <taxon>Strongyloidea</taxon>
        <taxon>Heterorhabditidae</taxon>
        <taxon>Heterorhabditis</taxon>
    </lineage>
</organism>
<evidence type="ECO:0000256" key="3">
    <source>
        <dbReference type="ARBA" id="ARBA00022448"/>
    </source>
</evidence>
<dbReference type="Gene3D" id="3.30.450.70">
    <property type="match status" value="1"/>
</dbReference>
<dbReference type="InterPro" id="IPR011012">
    <property type="entry name" value="Longin-like_dom_sf"/>
</dbReference>
<dbReference type="Proteomes" id="UP000095283">
    <property type="component" value="Unplaced"/>
</dbReference>
<evidence type="ECO:0000256" key="2">
    <source>
        <dbReference type="ARBA" id="ARBA00004555"/>
    </source>
</evidence>
<evidence type="ECO:0000313" key="7">
    <source>
        <dbReference type="Proteomes" id="UP000095283"/>
    </source>
</evidence>
<sequence>MESVSSTRNGGEKSNLGCPNQNHQCVRYYRTSHYKMNYMETSTGLKMVLNTDPGALGIPELLRTMYQDI</sequence>
<dbReference type="InterPro" id="IPR007233">
    <property type="entry name" value="TRAPPC"/>
</dbReference>